<comment type="caution">
    <text evidence="1">The sequence shown here is derived from an EMBL/GenBank/DDBJ whole genome shotgun (WGS) entry which is preliminary data.</text>
</comment>
<dbReference type="Proteomes" id="UP000308705">
    <property type="component" value="Unassembled WGS sequence"/>
</dbReference>
<dbReference type="EMBL" id="SZQA01000013">
    <property type="protein sequence ID" value="TKK87946.1"/>
    <property type="molecule type" value="Genomic_DNA"/>
</dbReference>
<protein>
    <submittedName>
        <fullName evidence="1">Uncharacterized protein</fullName>
    </submittedName>
</protein>
<reference evidence="1 2" key="1">
    <citation type="submission" date="2019-04" db="EMBL/GenBank/DDBJ databases">
        <title>Herbidospora sp. NEAU-GS14.nov., a novel actinomycete isolated from soil.</title>
        <authorList>
            <person name="Han L."/>
        </authorList>
    </citation>
    <scope>NUCLEOTIDE SEQUENCE [LARGE SCALE GENOMIC DNA]</scope>
    <source>
        <strain evidence="1 2">NEAU-GS14</strain>
    </source>
</reference>
<evidence type="ECO:0000313" key="2">
    <source>
        <dbReference type="Proteomes" id="UP000308705"/>
    </source>
</evidence>
<proteinExistence type="predicted"/>
<name>A0A4U3MIX3_9ACTN</name>
<dbReference type="RefSeq" id="WP_137247743.1">
    <property type="nucleotide sequence ID" value="NZ_SZQA01000013.1"/>
</dbReference>
<sequence length="147" mass="16337">MSEMIKLWEFALTGRLGFVALGMSLDDVLRRMGPADGVTTGTPSIYAFGDVELGFSEANVLWLIMVEPRGDLILPPPIGSGEAFPAPKLPEIIAYLQNMNEDVEWIEPYVPGEKWLRVCRSGVHLKFDDDGVLQTAGFSEKRYFSEP</sequence>
<dbReference type="AlphaFoldDB" id="A0A4U3MIX3"/>
<keyword evidence="2" id="KW-1185">Reference proteome</keyword>
<dbReference type="OrthoDB" id="3533655at2"/>
<accession>A0A4U3MIX3</accession>
<evidence type="ECO:0000313" key="1">
    <source>
        <dbReference type="EMBL" id="TKK87946.1"/>
    </source>
</evidence>
<organism evidence="1 2">
    <name type="scientific">Herbidospora galbida</name>
    <dbReference type="NCBI Taxonomy" id="2575442"/>
    <lineage>
        <taxon>Bacteria</taxon>
        <taxon>Bacillati</taxon>
        <taxon>Actinomycetota</taxon>
        <taxon>Actinomycetes</taxon>
        <taxon>Streptosporangiales</taxon>
        <taxon>Streptosporangiaceae</taxon>
        <taxon>Herbidospora</taxon>
    </lineage>
</organism>
<gene>
    <name evidence="1" type="ORF">FDA94_15400</name>
</gene>